<evidence type="ECO:0000313" key="1">
    <source>
        <dbReference type="EMBL" id="KAI5656705.1"/>
    </source>
</evidence>
<dbReference type="EMBL" id="CM044706">
    <property type="protein sequence ID" value="KAI5656705.1"/>
    <property type="molecule type" value="Genomic_DNA"/>
</dbReference>
<evidence type="ECO:0000313" key="2">
    <source>
        <dbReference type="Proteomes" id="UP001060085"/>
    </source>
</evidence>
<organism evidence="1 2">
    <name type="scientific">Catharanthus roseus</name>
    <name type="common">Madagascar periwinkle</name>
    <name type="synonym">Vinca rosea</name>
    <dbReference type="NCBI Taxonomy" id="4058"/>
    <lineage>
        <taxon>Eukaryota</taxon>
        <taxon>Viridiplantae</taxon>
        <taxon>Streptophyta</taxon>
        <taxon>Embryophyta</taxon>
        <taxon>Tracheophyta</taxon>
        <taxon>Spermatophyta</taxon>
        <taxon>Magnoliopsida</taxon>
        <taxon>eudicotyledons</taxon>
        <taxon>Gunneridae</taxon>
        <taxon>Pentapetalae</taxon>
        <taxon>asterids</taxon>
        <taxon>lamiids</taxon>
        <taxon>Gentianales</taxon>
        <taxon>Apocynaceae</taxon>
        <taxon>Rauvolfioideae</taxon>
        <taxon>Vinceae</taxon>
        <taxon>Catharanthinae</taxon>
        <taxon>Catharanthus</taxon>
    </lineage>
</organism>
<accession>A0ACC0A8W8</accession>
<protein>
    <submittedName>
        <fullName evidence="1">Uncharacterized protein</fullName>
    </submittedName>
</protein>
<name>A0ACC0A8W8_CATRO</name>
<sequence>MMRAAVRYVSSPFPTISSQQLLISRRRIGIIRVIESKLSDSNAKRANLSARKKERAKLPNYGDLDRGKRETHISEFLSHPSGFDAILNARALQSVQSLDFNTYRCILPQIQLLNFEVAPVLDLLVIPTTEDCVVEMLSCKFEGSELVERQNEHFSASMSNRITWETIDSESFLDVDVKVNLSLEIYTYPLTMLPSSAVEGPGNLMMQALIGRLVPLHVQQLLEDYDSWVRTREILSTKTGL</sequence>
<reference evidence="2" key="1">
    <citation type="journal article" date="2023" name="Nat. Plants">
        <title>Single-cell RNA sequencing provides a high-resolution roadmap for understanding the multicellular compartmentation of specialized metabolism.</title>
        <authorList>
            <person name="Sun S."/>
            <person name="Shen X."/>
            <person name="Li Y."/>
            <person name="Li Y."/>
            <person name="Wang S."/>
            <person name="Li R."/>
            <person name="Zhang H."/>
            <person name="Shen G."/>
            <person name="Guo B."/>
            <person name="Wei J."/>
            <person name="Xu J."/>
            <person name="St-Pierre B."/>
            <person name="Chen S."/>
            <person name="Sun C."/>
        </authorList>
    </citation>
    <scope>NUCLEOTIDE SEQUENCE [LARGE SCALE GENOMIC DNA]</scope>
</reference>
<comment type="caution">
    <text evidence="1">The sequence shown here is derived from an EMBL/GenBank/DDBJ whole genome shotgun (WGS) entry which is preliminary data.</text>
</comment>
<proteinExistence type="predicted"/>
<dbReference type="Proteomes" id="UP001060085">
    <property type="component" value="Linkage Group LG06"/>
</dbReference>
<gene>
    <name evidence="1" type="ORF">M9H77_25498</name>
</gene>
<keyword evidence="2" id="KW-1185">Reference proteome</keyword>